<evidence type="ECO:0000313" key="2">
    <source>
        <dbReference type="EMBL" id="KAK0512612.1"/>
    </source>
</evidence>
<feature type="compositionally biased region" description="Low complexity" evidence="1">
    <location>
        <begin position="219"/>
        <end position="236"/>
    </location>
</feature>
<gene>
    <name evidence="2" type="ORF">JMJ35_004629</name>
</gene>
<name>A0AA39R0E3_9LECA</name>
<sequence>MAQQQTPWNLTQDYVALTRRDIPPGGRTDYVVPHPVGATPTDVTSFVYGQADVTIDNWPNIMYMLEPTQAWKDFKALPKPAQKLDHNGQPMWEKWPQVGERPRPILDFPVLPDNISTTEDWWFFHLWRRIDPRINWTDITMRMEIPQRTAKDDIKWNNRIVNMSRRVWGKKYYILSWFQRRPTDNTHVYNALRDKNIPLHLNTTRGITPGLVDPNQPNGPRIPRPVLGRLGRPRGPNKNASRPRRKAGQEPPSEHEEDEEDDVDLIDEDIANDSEDEDEHEDEDEDADDDEGEEEDEEDDADKDEDEDESSENDDEDQEVLEDDEEEQEVCLHSCKRKEEAKKYTVRIPGRRQRR</sequence>
<dbReference type="AlphaFoldDB" id="A0AA39R0E3"/>
<feature type="compositionally biased region" description="Acidic residues" evidence="1">
    <location>
        <begin position="255"/>
        <end position="329"/>
    </location>
</feature>
<dbReference type="Proteomes" id="UP001166286">
    <property type="component" value="Unassembled WGS sequence"/>
</dbReference>
<reference evidence="2" key="1">
    <citation type="submission" date="2023-03" db="EMBL/GenBank/DDBJ databases">
        <title>Complete genome of Cladonia borealis.</title>
        <authorList>
            <person name="Park H."/>
        </authorList>
    </citation>
    <scope>NUCLEOTIDE SEQUENCE</scope>
    <source>
        <strain evidence="2">ANT050790</strain>
    </source>
</reference>
<dbReference type="EMBL" id="JAFEKC020000009">
    <property type="protein sequence ID" value="KAK0512612.1"/>
    <property type="molecule type" value="Genomic_DNA"/>
</dbReference>
<evidence type="ECO:0000313" key="3">
    <source>
        <dbReference type="Proteomes" id="UP001166286"/>
    </source>
</evidence>
<keyword evidence="3" id="KW-1185">Reference proteome</keyword>
<organism evidence="2 3">
    <name type="scientific">Cladonia borealis</name>
    <dbReference type="NCBI Taxonomy" id="184061"/>
    <lineage>
        <taxon>Eukaryota</taxon>
        <taxon>Fungi</taxon>
        <taxon>Dikarya</taxon>
        <taxon>Ascomycota</taxon>
        <taxon>Pezizomycotina</taxon>
        <taxon>Lecanoromycetes</taxon>
        <taxon>OSLEUM clade</taxon>
        <taxon>Lecanoromycetidae</taxon>
        <taxon>Lecanorales</taxon>
        <taxon>Lecanorineae</taxon>
        <taxon>Cladoniaceae</taxon>
        <taxon>Cladonia</taxon>
    </lineage>
</organism>
<protein>
    <submittedName>
        <fullName evidence="2">Uncharacterized protein</fullName>
    </submittedName>
</protein>
<proteinExistence type="predicted"/>
<comment type="caution">
    <text evidence="2">The sequence shown here is derived from an EMBL/GenBank/DDBJ whole genome shotgun (WGS) entry which is preliminary data.</text>
</comment>
<feature type="region of interest" description="Disordered" evidence="1">
    <location>
        <begin position="208"/>
        <end position="333"/>
    </location>
</feature>
<accession>A0AA39R0E3</accession>
<evidence type="ECO:0000256" key="1">
    <source>
        <dbReference type="SAM" id="MobiDB-lite"/>
    </source>
</evidence>